<dbReference type="EMBL" id="CM037158">
    <property type="protein sequence ID" value="KAH7852998.1"/>
    <property type="molecule type" value="Genomic_DNA"/>
</dbReference>
<comment type="caution">
    <text evidence="1">The sequence shown here is derived from an EMBL/GenBank/DDBJ whole genome shotgun (WGS) entry which is preliminary data.</text>
</comment>
<dbReference type="Proteomes" id="UP000828048">
    <property type="component" value="Chromosome 8"/>
</dbReference>
<evidence type="ECO:0000313" key="2">
    <source>
        <dbReference type="Proteomes" id="UP000828048"/>
    </source>
</evidence>
<gene>
    <name evidence="1" type="ORF">Vadar_031906</name>
</gene>
<organism evidence="1 2">
    <name type="scientific">Vaccinium darrowii</name>
    <dbReference type="NCBI Taxonomy" id="229202"/>
    <lineage>
        <taxon>Eukaryota</taxon>
        <taxon>Viridiplantae</taxon>
        <taxon>Streptophyta</taxon>
        <taxon>Embryophyta</taxon>
        <taxon>Tracheophyta</taxon>
        <taxon>Spermatophyta</taxon>
        <taxon>Magnoliopsida</taxon>
        <taxon>eudicotyledons</taxon>
        <taxon>Gunneridae</taxon>
        <taxon>Pentapetalae</taxon>
        <taxon>asterids</taxon>
        <taxon>Ericales</taxon>
        <taxon>Ericaceae</taxon>
        <taxon>Vaccinioideae</taxon>
        <taxon>Vaccinieae</taxon>
        <taxon>Vaccinium</taxon>
    </lineage>
</organism>
<evidence type="ECO:0000313" key="1">
    <source>
        <dbReference type="EMBL" id="KAH7852998.1"/>
    </source>
</evidence>
<reference evidence="1 2" key="1">
    <citation type="journal article" date="2021" name="Hortic Res">
        <title>High-quality reference genome and annotation aids understanding of berry development for evergreen blueberry (Vaccinium darrowii).</title>
        <authorList>
            <person name="Yu J."/>
            <person name="Hulse-Kemp A.M."/>
            <person name="Babiker E."/>
            <person name="Staton M."/>
        </authorList>
    </citation>
    <scope>NUCLEOTIDE SEQUENCE [LARGE SCALE GENOMIC DNA]</scope>
    <source>
        <strain evidence="2">cv. NJ 8807/NJ 8810</strain>
        <tissue evidence="1">Young leaf</tissue>
    </source>
</reference>
<sequence>MVQNLPNTFKVPEVEIYDVLKQRRMVPNEASVRILSQGVASTLFPIPFRYMYMHSTSQISSSGSHEGSCSSGSSLLGIPEDQQDIVQNQQNIFKVPEEKIYDVLKQYRMNSYEAGVRLRPLGVASTLTLVLFRYMYMHMCSHKGSNSSGSCLQGIPKDQREIIQNLQNSFKFLKEEICDVQKQGLMDPDEASITSSTSHEESSSSGSSLRGIPEDKREIVQNLPNAFDVSEEEIYDVLKQCRMDPDKVSLQLLSRGVASPLSLVLFRYMYMLMCSHEGRSNSGSSLQEIPEDQKEIVQNLQNSFKVPEEEISDVLKQCHMDPNEAGVRILSRGVASPLSLVLFRYMYIHSTSHEGSINSGSGLQGILEDQREIVLNLQNSFKIPEEEIYDVLKQCRMVLNEAGVRILSRGVAPLSPSFCLDICVCMEHRRSLIRGATREAAVVVAVYKGFQRIKER</sequence>
<name>A0ACB7YHU2_9ERIC</name>
<keyword evidence="2" id="KW-1185">Reference proteome</keyword>
<accession>A0ACB7YHU2</accession>
<proteinExistence type="predicted"/>
<protein>
    <submittedName>
        <fullName evidence="1">Uncharacterized protein</fullName>
    </submittedName>
</protein>